<dbReference type="Proteomes" id="UP000518605">
    <property type="component" value="Unassembled WGS sequence"/>
</dbReference>
<dbReference type="EMBL" id="JACHXW010000010">
    <property type="protein sequence ID" value="MBB3153406.1"/>
    <property type="molecule type" value="Genomic_DNA"/>
</dbReference>
<dbReference type="InterPro" id="IPR056298">
    <property type="entry name" value="AlkZ-rel"/>
</dbReference>
<dbReference type="Pfam" id="PF24741">
    <property type="entry name" value="AlkZ-rel"/>
    <property type="match status" value="1"/>
</dbReference>
<gene>
    <name evidence="1" type="ORF">FHS16_003468</name>
</gene>
<evidence type="ECO:0000313" key="1">
    <source>
        <dbReference type="EMBL" id="MBB3153406.1"/>
    </source>
</evidence>
<comment type="caution">
    <text evidence="1">The sequence shown here is derived from an EMBL/GenBank/DDBJ whole genome shotgun (WGS) entry which is preliminary data.</text>
</comment>
<dbReference type="AlphaFoldDB" id="A0A7W5C935"/>
<protein>
    <submittedName>
        <fullName evidence="1">Uncharacterized protein</fullName>
    </submittedName>
</protein>
<proteinExistence type="predicted"/>
<evidence type="ECO:0000313" key="2">
    <source>
        <dbReference type="Proteomes" id="UP000518605"/>
    </source>
</evidence>
<dbReference type="RefSeq" id="WP_183564925.1">
    <property type="nucleotide sequence ID" value="NZ_CBCSLB010000007.1"/>
</dbReference>
<organism evidence="1 2">
    <name type="scientific">Paenibacillus endophyticus</name>
    <dbReference type="NCBI Taxonomy" id="1294268"/>
    <lineage>
        <taxon>Bacteria</taxon>
        <taxon>Bacillati</taxon>
        <taxon>Bacillota</taxon>
        <taxon>Bacilli</taxon>
        <taxon>Bacillales</taxon>
        <taxon>Paenibacillaceae</taxon>
        <taxon>Paenibacillus</taxon>
    </lineage>
</organism>
<sequence length="222" mass="25452">MSITTYPEFVQLVDQYKIFPFSDLIPDHPSLTSVAPSDSWHKDNEHDPWLWRVKIVKDEHAAYGKFFGSKLSFVQVSLFPYIPLLLSQGNNVEARFQSGLLSQHARDIYRIIKEAGNIDARNLRKESRLTAKEQKKDYERALVDLQNYADIVITGAQESDIEGGWSSMCYETSEHWLYETLSDTPEAPRHLAEAKTAVKAELAEVCTEKALKYLDKKLRLSL</sequence>
<accession>A0A7W5C935</accession>
<reference evidence="1 2" key="1">
    <citation type="submission" date="2020-08" db="EMBL/GenBank/DDBJ databases">
        <title>Genomic Encyclopedia of Type Strains, Phase III (KMG-III): the genomes of soil and plant-associated and newly described type strains.</title>
        <authorList>
            <person name="Whitman W."/>
        </authorList>
    </citation>
    <scope>NUCLEOTIDE SEQUENCE [LARGE SCALE GENOMIC DNA]</scope>
    <source>
        <strain evidence="1 2">CECT 8234</strain>
    </source>
</reference>
<name>A0A7W5C935_9BACL</name>
<keyword evidence="2" id="KW-1185">Reference proteome</keyword>